<accession>A0A072U2K8</accession>
<dbReference type="EnsemblPlants" id="KEH20030">
    <property type="protein sequence ID" value="KEH20030"/>
    <property type="gene ID" value="MTR_8g064840"/>
</dbReference>
<dbReference type="OrthoDB" id="409136at2759"/>
<dbReference type="Pfam" id="PF13905">
    <property type="entry name" value="Thioredoxin_8"/>
    <property type="match status" value="3"/>
</dbReference>
<dbReference type="EMBL" id="PSQE01000008">
    <property type="protein sequence ID" value="RHN41411.1"/>
    <property type="molecule type" value="Genomic_DNA"/>
</dbReference>
<evidence type="ECO:0000313" key="12">
    <source>
        <dbReference type="Proteomes" id="UP000002051"/>
    </source>
</evidence>
<evidence type="ECO:0000313" key="10">
    <source>
        <dbReference type="EMBL" id="RHN41411.1"/>
    </source>
</evidence>
<keyword evidence="4" id="KW-0520">NAD</keyword>
<evidence type="ECO:0000256" key="4">
    <source>
        <dbReference type="ARBA" id="ARBA00023027"/>
    </source>
</evidence>
<dbReference type="AlphaFoldDB" id="A0A072U2K8"/>
<evidence type="ECO:0000313" key="13">
    <source>
        <dbReference type="Proteomes" id="UP000265566"/>
    </source>
</evidence>
<feature type="domain" description="Thioredoxin" evidence="8">
    <location>
        <begin position="319"/>
        <end position="482"/>
    </location>
</feature>
<dbReference type="GO" id="GO:0004791">
    <property type="term" value="F:thioredoxin-disulfide reductase (NADPH) activity"/>
    <property type="evidence" value="ECO:0007669"/>
    <property type="project" value="InterPro"/>
</dbReference>
<evidence type="ECO:0000313" key="11">
    <source>
        <dbReference type="EnsemblPlants" id="KEH20030"/>
    </source>
</evidence>
<dbReference type="EC" id="1.8.1.8" evidence="1"/>
<dbReference type="KEGG" id="mtr:25501356"/>
<evidence type="ECO:0000256" key="3">
    <source>
        <dbReference type="ARBA" id="ARBA00023002"/>
    </source>
</evidence>
<evidence type="ECO:0000256" key="2">
    <source>
        <dbReference type="ARBA" id="ARBA00022737"/>
    </source>
</evidence>
<dbReference type="InterPro" id="IPR052259">
    <property type="entry name" value="Nucleoredoxin-like"/>
</dbReference>
<reference evidence="9 12" key="1">
    <citation type="journal article" date="2011" name="Nature">
        <title>The Medicago genome provides insight into the evolution of rhizobial symbioses.</title>
        <authorList>
            <person name="Young N.D."/>
            <person name="Debelle F."/>
            <person name="Oldroyd G.E."/>
            <person name="Geurts R."/>
            <person name="Cannon S.B."/>
            <person name="Udvardi M.K."/>
            <person name="Benedito V.A."/>
            <person name="Mayer K.F."/>
            <person name="Gouzy J."/>
            <person name="Schoof H."/>
            <person name="Van de Peer Y."/>
            <person name="Proost S."/>
            <person name="Cook D.R."/>
            <person name="Meyers B.C."/>
            <person name="Spannagl M."/>
            <person name="Cheung F."/>
            <person name="De Mita S."/>
            <person name="Krishnakumar V."/>
            <person name="Gundlach H."/>
            <person name="Zhou S."/>
            <person name="Mudge J."/>
            <person name="Bharti A.K."/>
            <person name="Murray J.D."/>
            <person name="Naoumkina M.A."/>
            <person name="Rosen B."/>
            <person name="Silverstein K.A."/>
            <person name="Tang H."/>
            <person name="Rombauts S."/>
            <person name="Zhao P.X."/>
            <person name="Zhou P."/>
            <person name="Barbe V."/>
            <person name="Bardou P."/>
            <person name="Bechner M."/>
            <person name="Bellec A."/>
            <person name="Berger A."/>
            <person name="Berges H."/>
            <person name="Bidwell S."/>
            <person name="Bisseling T."/>
            <person name="Choisne N."/>
            <person name="Couloux A."/>
            <person name="Denny R."/>
            <person name="Deshpande S."/>
            <person name="Dai X."/>
            <person name="Doyle J.J."/>
            <person name="Dudez A.M."/>
            <person name="Farmer A.D."/>
            <person name="Fouteau S."/>
            <person name="Franken C."/>
            <person name="Gibelin C."/>
            <person name="Gish J."/>
            <person name="Goldstein S."/>
            <person name="Gonzalez A.J."/>
            <person name="Green P.J."/>
            <person name="Hallab A."/>
            <person name="Hartog M."/>
            <person name="Hua A."/>
            <person name="Humphray S.J."/>
            <person name="Jeong D.H."/>
            <person name="Jing Y."/>
            <person name="Jocker A."/>
            <person name="Kenton S.M."/>
            <person name="Kim D.J."/>
            <person name="Klee K."/>
            <person name="Lai H."/>
            <person name="Lang C."/>
            <person name="Lin S."/>
            <person name="Macmil S.L."/>
            <person name="Magdelenat G."/>
            <person name="Matthews L."/>
            <person name="McCorrison J."/>
            <person name="Monaghan E.L."/>
            <person name="Mun J.H."/>
            <person name="Najar F.Z."/>
            <person name="Nicholson C."/>
            <person name="Noirot C."/>
            <person name="O'Bleness M."/>
            <person name="Paule C.R."/>
            <person name="Poulain J."/>
            <person name="Prion F."/>
            <person name="Qin B."/>
            <person name="Qu C."/>
            <person name="Retzel E.F."/>
            <person name="Riddle C."/>
            <person name="Sallet E."/>
            <person name="Samain S."/>
            <person name="Samson N."/>
            <person name="Sanders I."/>
            <person name="Saurat O."/>
            <person name="Scarpelli C."/>
            <person name="Schiex T."/>
            <person name="Segurens B."/>
            <person name="Severin A.J."/>
            <person name="Sherrier D.J."/>
            <person name="Shi R."/>
            <person name="Sims S."/>
            <person name="Singer S.R."/>
            <person name="Sinharoy S."/>
            <person name="Sterck L."/>
            <person name="Viollet A."/>
            <person name="Wang B.B."/>
            <person name="Wang K."/>
            <person name="Wang M."/>
            <person name="Wang X."/>
            <person name="Warfsmann J."/>
            <person name="Weissenbach J."/>
            <person name="White D.D."/>
            <person name="White J.D."/>
            <person name="Wiley G.B."/>
            <person name="Wincker P."/>
            <person name="Xing Y."/>
            <person name="Yang L."/>
            <person name="Yao Z."/>
            <person name="Ying F."/>
            <person name="Zhai J."/>
            <person name="Zhou L."/>
            <person name="Zuber A."/>
            <person name="Denarie J."/>
            <person name="Dixon R.A."/>
            <person name="May G.D."/>
            <person name="Schwartz D.C."/>
            <person name="Rogers J."/>
            <person name="Quetier F."/>
            <person name="Town C.D."/>
            <person name="Roe B.A."/>
        </authorList>
    </citation>
    <scope>NUCLEOTIDE SEQUENCE [LARGE SCALE GENOMIC DNA]</scope>
    <source>
        <strain evidence="9">A17</strain>
        <strain evidence="11 12">cv. Jemalong A17</strain>
    </source>
</reference>
<dbReference type="PANTHER" id="PTHR13871:SF104">
    <property type="entry name" value="NUCLEOREDOXIN 1 ISOFORM X1-RELATED"/>
    <property type="match status" value="1"/>
</dbReference>
<comment type="similarity">
    <text evidence="5">Belongs to the nucleoredoxin family.</text>
</comment>
<dbReference type="PANTHER" id="PTHR13871">
    <property type="entry name" value="THIOREDOXIN"/>
    <property type="match status" value="1"/>
</dbReference>
<evidence type="ECO:0000256" key="5">
    <source>
        <dbReference type="ARBA" id="ARBA00025782"/>
    </source>
</evidence>
<dbReference type="HOGENOM" id="CLU_019626_1_0_1"/>
<dbReference type="Proteomes" id="UP000265566">
    <property type="component" value="Chromosome 8"/>
</dbReference>
<reference evidence="13" key="4">
    <citation type="journal article" date="2018" name="Nat. Plants">
        <title>Whole-genome landscape of Medicago truncatula symbiotic genes.</title>
        <authorList>
            <person name="Pecrix Y."/>
            <person name="Staton S.E."/>
            <person name="Sallet E."/>
            <person name="Lelandais-Briere C."/>
            <person name="Moreau S."/>
            <person name="Carrere S."/>
            <person name="Blein T."/>
            <person name="Jardinaud M.F."/>
            <person name="Latrasse D."/>
            <person name="Zouine M."/>
            <person name="Zahm M."/>
            <person name="Kreplak J."/>
            <person name="Mayjonade B."/>
            <person name="Satge C."/>
            <person name="Perez M."/>
            <person name="Cauet S."/>
            <person name="Marande W."/>
            <person name="Chantry-Darmon C."/>
            <person name="Lopez-Roques C."/>
            <person name="Bouchez O."/>
            <person name="Berard A."/>
            <person name="Debelle F."/>
            <person name="Munos S."/>
            <person name="Bendahmane A."/>
            <person name="Berges H."/>
            <person name="Niebel A."/>
            <person name="Buitink J."/>
            <person name="Frugier F."/>
            <person name="Benhamed M."/>
            <person name="Crespi M."/>
            <person name="Gouzy J."/>
            <person name="Gamas P."/>
        </authorList>
    </citation>
    <scope>NUCLEOTIDE SEQUENCE [LARGE SCALE GENOMIC DNA]</scope>
    <source>
        <strain evidence="13">cv. Jemalong A17</strain>
    </source>
</reference>
<dbReference type="GO" id="GO:0016853">
    <property type="term" value="F:isomerase activity"/>
    <property type="evidence" value="ECO:0007669"/>
    <property type="project" value="UniProtKB-KW"/>
</dbReference>
<dbReference type="InterPro" id="IPR017937">
    <property type="entry name" value="Thioredoxin_CS"/>
</dbReference>
<dbReference type="InterPro" id="IPR045870">
    <property type="entry name" value="TryX_NRX_thioredoxin_dom"/>
</dbReference>
<dbReference type="Gene3D" id="3.40.30.10">
    <property type="entry name" value="Glutaredoxin"/>
    <property type="match status" value="3"/>
</dbReference>
<keyword evidence="2" id="KW-0677">Repeat</keyword>
<dbReference type="PROSITE" id="PS00194">
    <property type="entry name" value="THIOREDOXIN_1"/>
    <property type="match status" value="1"/>
</dbReference>
<dbReference type="Proteomes" id="UP000002051">
    <property type="component" value="Chromosome 8"/>
</dbReference>
<keyword evidence="12" id="KW-1185">Reference proteome</keyword>
<protein>
    <recommendedName>
        <fullName evidence="1">protein-disulfide reductase</fullName>
        <ecNumber evidence="1">1.8.1.8</ecNumber>
    </recommendedName>
</protein>
<evidence type="ECO:0000313" key="9">
    <source>
        <dbReference type="EMBL" id="KEH20030.1"/>
    </source>
</evidence>
<dbReference type="PROSITE" id="PS51352">
    <property type="entry name" value="THIOREDOXIN_2"/>
    <property type="match status" value="2"/>
</dbReference>
<evidence type="ECO:0000256" key="1">
    <source>
        <dbReference type="ARBA" id="ARBA00012612"/>
    </source>
</evidence>
<keyword evidence="3 10" id="KW-0560">Oxidoreductase</keyword>
<dbReference type="InterPro" id="IPR036249">
    <property type="entry name" value="Thioredoxin-like_sf"/>
</dbReference>
<gene>
    <name evidence="11" type="primary">25501356</name>
    <name evidence="9" type="ordered locus">MTR_8g064840</name>
    <name evidence="10" type="ORF">MtrunA17_Chr8g0365791</name>
</gene>
<name>A0A072U2K8_MEDTR</name>
<sequence length="506" mass="57266">MADSVVNVTHDVHSLLSSPDRDFLLRNTGDQVKIDSLKGKKLGFYFSASWCGPCRSFTPTLVEVYNELSPKGDFEVVYVSRDKDDETFNNYFSKMPWLAIPFSDSEIRIRLKELFHVKGIPHLALLDDTGKVVTEDGVHIIREYGTEGYPFTSKKVQELKDIEEEAMRNQSLRSTLVSSYRDFVISSDRNEIPISEIEGKTVGLHFFTTSYKPCVLFNQKLKEVYNNLKENGENFEVVFIPLDDEEESFKKELESVPWLSLPLKDKTCLKLVKYFELSTLPSFVVIGPDGKTLHPNAADAIEDHGIDAYPFTPEKFSELDEIAKAKEASQTLESVLVSGDQDFVIEKDGKKIPVSELKGKTVLLYFSAHWCPPCREFLPKLIDAYLKIKTEDNDALEVVFISSDRDQDSFDEFFAEMPWVALPFGDSRKEFLSRKFKVAGIPKLVAIGPSGQTVTKEARDLVGIYGADAYPFTEERIKEIEAQKAAKEEEKPKDGWVCDGDVCTKA</sequence>
<reference evidence="10" key="5">
    <citation type="journal article" date="2018" name="Nat. Plants">
        <title>Whole-genome landscape of Medicago truncatula symbiotic genes.</title>
        <authorList>
            <person name="Pecrix Y."/>
            <person name="Gamas P."/>
            <person name="Carrere S."/>
        </authorList>
    </citation>
    <scope>NUCLEOTIDE SEQUENCE</scope>
    <source>
        <tissue evidence="10">Leaves</tissue>
    </source>
</reference>
<dbReference type="SUPFAM" id="SSF52833">
    <property type="entry name" value="Thioredoxin-like"/>
    <property type="match status" value="3"/>
</dbReference>
<dbReference type="Gramene" id="rna47729">
    <property type="protein sequence ID" value="RHN41411.1"/>
    <property type="gene ID" value="gene47729"/>
</dbReference>
<comment type="catalytic activity">
    <reaction evidence="7">
        <text>[protein]-dithiol + NADP(+) = [protein]-disulfide + NADPH + H(+)</text>
        <dbReference type="Rhea" id="RHEA:18753"/>
        <dbReference type="Rhea" id="RHEA-COMP:10593"/>
        <dbReference type="Rhea" id="RHEA-COMP:10594"/>
        <dbReference type="ChEBI" id="CHEBI:15378"/>
        <dbReference type="ChEBI" id="CHEBI:29950"/>
        <dbReference type="ChEBI" id="CHEBI:50058"/>
        <dbReference type="ChEBI" id="CHEBI:57783"/>
        <dbReference type="ChEBI" id="CHEBI:58349"/>
        <dbReference type="EC" id="1.8.1.8"/>
    </reaction>
</comment>
<dbReference type="CDD" id="cd03009">
    <property type="entry name" value="TryX_like_TryX_NRX"/>
    <property type="match status" value="2"/>
</dbReference>
<feature type="domain" description="Thioredoxin" evidence="8">
    <location>
        <begin position="14"/>
        <end position="168"/>
    </location>
</feature>
<keyword evidence="9" id="KW-0413">Isomerase</keyword>
<organism evidence="9 12">
    <name type="scientific">Medicago truncatula</name>
    <name type="common">Barrel medic</name>
    <name type="synonym">Medicago tribuloides</name>
    <dbReference type="NCBI Taxonomy" id="3880"/>
    <lineage>
        <taxon>Eukaryota</taxon>
        <taxon>Viridiplantae</taxon>
        <taxon>Streptophyta</taxon>
        <taxon>Embryophyta</taxon>
        <taxon>Tracheophyta</taxon>
        <taxon>Spermatophyta</taxon>
        <taxon>Magnoliopsida</taxon>
        <taxon>eudicotyledons</taxon>
        <taxon>Gunneridae</taxon>
        <taxon>Pentapetalae</taxon>
        <taxon>rosids</taxon>
        <taxon>fabids</taxon>
        <taxon>Fabales</taxon>
        <taxon>Fabaceae</taxon>
        <taxon>Papilionoideae</taxon>
        <taxon>50 kb inversion clade</taxon>
        <taxon>NPAAA clade</taxon>
        <taxon>Hologalegina</taxon>
        <taxon>IRL clade</taxon>
        <taxon>Trifolieae</taxon>
        <taxon>Medicago</taxon>
    </lineage>
</organism>
<proteinExistence type="inferred from homology"/>
<reference evidence="9 12" key="2">
    <citation type="journal article" date="2014" name="BMC Genomics">
        <title>An improved genome release (version Mt4.0) for the model legume Medicago truncatula.</title>
        <authorList>
            <person name="Tang H."/>
            <person name="Krishnakumar V."/>
            <person name="Bidwell S."/>
            <person name="Rosen B."/>
            <person name="Chan A."/>
            <person name="Zhou S."/>
            <person name="Gentzbittel L."/>
            <person name="Childs K.L."/>
            <person name="Yandell M."/>
            <person name="Gundlach H."/>
            <person name="Mayer K.F."/>
            <person name="Schwartz D.C."/>
            <person name="Town C.D."/>
        </authorList>
    </citation>
    <scope>GENOME REANNOTATION</scope>
    <source>
        <strain evidence="9">A17</strain>
        <strain evidence="11 12">cv. Jemalong A17</strain>
    </source>
</reference>
<evidence type="ECO:0000256" key="7">
    <source>
        <dbReference type="ARBA" id="ARBA00047804"/>
    </source>
</evidence>
<comment type="catalytic activity">
    <reaction evidence="6">
        <text>[protein]-dithiol + NAD(+) = [protein]-disulfide + NADH + H(+)</text>
        <dbReference type="Rhea" id="RHEA:18749"/>
        <dbReference type="Rhea" id="RHEA-COMP:10593"/>
        <dbReference type="Rhea" id="RHEA-COMP:10594"/>
        <dbReference type="ChEBI" id="CHEBI:15378"/>
        <dbReference type="ChEBI" id="CHEBI:29950"/>
        <dbReference type="ChEBI" id="CHEBI:50058"/>
        <dbReference type="ChEBI" id="CHEBI:57540"/>
        <dbReference type="ChEBI" id="CHEBI:57945"/>
        <dbReference type="EC" id="1.8.1.8"/>
    </reaction>
</comment>
<evidence type="ECO:0000259" key="8">
    <source>
        <dbReference type="PROSITE" id="PS51352"/>
    </source>
</evidence>
<dbReference type="InterPro" id="IPR012336">
    <property type="entry name" value="Thioredoxin-like_fold"/>
</dbReference>
<evidence type="ECO:0000256" key="6">
    <source>
        <dbReference type="ARBA" id="ARBA00047388"/>
    </source>
</evidence>
<dbReference type="InterPro" id="IPR013766">
    <property type="entry name" value="Thioredoxin_domain"/>
</dbReference>
<reference evidence="11" key="3">
    <citation type="submission" date="2015-04" db="UniProtKB">
        <authorList>
            <consortium name="EnsemblPlants"/>
        </authorList>
    </citation>
    <scope>IDENTIFICATION</scope>
    <source>
        <strain evidence="11">cv. Jemalong A17</strain>
    </source>
</reference>
<dbReference type="EMBL" id="CM001224">
    <property type="protein sequence ID" value="KEH20030.1"/>
    <property type="molecule type" value="Genomic_DNA"/>
</dbReference>